<dbReference type="InterPro" id="IPR027417">
    <property type="entry name" value="P-loop_NTPase"/>
</dbReference>
<dbReference type="Pfam" id="PF00270">
    <property type="entry name" value="DEAD"/>
    <property type="match status" value="1"/>
</dbReference>
<gene>
    <name evidence="6" type="ORF">PanWU01x14_017460</name>
</gene>
<dbReference type="Proteomes" id="UP000237105">
    <property type="component" value="Unassembled WGS sequence"/>
</dbReference>
<protein>
    <submittedName>
        <fullName evidence="6">P-loop containing nucleoside triphosphate hydrolase</fullName>
    </submittedName>
</protein>
<evidence type="ECO:0000256" key="3">
    <source>
        <dbReference type="ARBA" id="ARBA00022806"/>
    </source>
</evidence>
<evidence type="ECO:0000256" key="4">
    <source>
        <dbReference type="ARBA" id="ARBA00022840"/>
    </source>
</evidence>
<keyword evidence="7" id="KW-1185">Reference proteome</keyword>
<dbReference type="SUPFAM" id="SSF52540">
    <property type="entry name" value="P-loop containing nucleoside triphosphate hydrolases"/>
    <property type="match status" value="1"/>
</dbReference>
<evidence type="ECO:0000313" key="6">
    <source>
        <dbReference type="EMBL" id="PON78847.1"/>
    </source>
</evidence>
<dbReference type="STRING" id="3476.A0A2P5DZY3"/>
<reference evidence="7" key="1">
    <citation type="submission" date="2016-06" db="EMBL/GenBank/DDBJ databases">
        <title>Parallel loss of symbiosis genes in relatives of nitrogen-fixing non-legume Parasponia.</title>
        <authorList>
            <person name="Van Velzen R."/>
            <person name="Holmer R."/>
            <person name="Bu F."/>
            <person name="Rutten L."/>
            <person name="Van Zeijl A."/>
            <person name="Liu W."/>
            <person name="Santuari L."/>
            <person name="Cao Q."/>
            <person name="Sharma T."/>
            <person name="Shen D."/>
            <person name="Roswanjaya Y."/>
            <person name="Wardhani T."/>
            <person name="Kalhor M.S."/>
            <person name="Jansen J."/>
            <person name="Van den Hoogen J."/>
            <person name="Gungor B."/>
            <person name="Hartog M."/>
            <person name="Hontelez J."/>
            <person name="Verver J."/>
            <person name="Yang W.-C."/>
            <person name="Schijlen E."/>
            <person name="Repin R."/>
            <person name="Schilthuizen M."/>
            <person name="Schranz E."/>
            <person name="Heidstra R."/>
            <person name="Miyata K."/>
            <person name="Fedorova E."/>
            <person name="Kohlen W."/>
            <person name="Bisseling T."/>
            <person name="Smit S."/>
            <person name="Geurts R."/>
        </authorList>
    </citation>
    <scope>NUCLEOTIDE SEQUENCE [LARGE SCALE GENOMIC DNA]</scope>
    <source>
        <strain evidence="7">cv. WU1-14</strain>
    </source>
</reference>
<dbReference type="GO" id="GO:0005524">
    <property type="term" value="F:ATP binding"/>
    <property type="evidence" value="ECO:0007669"/>
    <property type="project" value="UniProtKB-KW"/>
</dbReference>
<keyword evidence="2 6" id="KW-0378">Hydrolase</keyword>
<dbReference type="PANTHER" id="PTHR47960">
    <property type="entry name" value="DEAD-BOX ATP-DEPENDENT RNA HELICASE 50"/>
    <property type="match status" value="1"/>
</dbReference>
<accession>A0A2P5DZY3</accession>
<dbReference type="GO" id="GO:0016787">
    <property type="term" value="F:hydrolase activity"/>
    <property type="evidence" value="ECO:0007669"/>
    <property type="project" value="UniProtKB-KW"/>
</dbReference>
<dbReference type="EMBL" id="JXTB01000007">
    <property type="protein sequence ID" value="PON78847.1"/>
    <property type="molecule type" value="Genomic_DNA"/>
</dbReference>
<sequence length="74" mass="8284">MAFAPVEEEKSCIIADQSGSGKTLAYLAPVVQRLRQEEVDGVSKSSSQSPNWLYESQLQSWLLRSAVFDREHKA</sequence>
<keyword evidence="1" id="KW-0547">Nucleotide-binding</keyword>
<evidence type="ECO:0000313" key="7">
    <source>
        <dbReference type="Proteomes" id="UP000237105"/>
    </source>
</evidence>
<proteinExistence type="predicted"/>
<dbReference type="AlphaFoldDB" id="A0A2P5DZY3"/>
<keyword evidence="3" id="KW-0347">Helicase</keyword>
<evidence type="ECO:0000256" key="1">
    <source>
        <dbReference type="ARBA" id="ARBA00022741"/>
    </source>
</evidence>
<dbReference type="GO" id="GO:0003676">
    <property type="term" value="F:nucleic acid binding"/>
    <property type="evidence" value="ECO:0007669"/>
    <property type="project" value="InterPro"/>
</dbReference>
<keyword evidence="4" id="KW-0067">ATP-binding</keyword>
<evidence type="ECO:0000259" key="5">
    <source>
        <dbReference type="Pfam" id="PF00270"/>
    </source>
</evidence>
<dbReference type="OrthoDB" id="10256233at2759"/>
<evidence type="ECO:0000256" key="2">
    <source>
        <dbReference type="ARBA" id="ARBA00022801"/>
    </source>
</evidence>
<feature type="domain" description="DEAD/DEAH-box helicase" evidence="5">
    <location>
        <begin position="2"/>
        <end position="38"/>
    </location>
</feature>
<dbReference type="InterPro" id="IPR011545">
    <property type="entry name" value="DEAD/DEAH_box_helicase_dom"/>
</dbReference>
<dbReference type="Gene3D" id="3.40.50.300">
    <property type="entry name" value="P-loop containing nucleotide triphosphate hydrolases"/>
    <property type="match status" value="1"/>
</dbReference>
<dbReference type="GO" id="GO:0004386">
    <property type="term" value="F:helicase activity"/>
    <property type="evidence" value="ECO:0007669"/>
    <property type="project" value="UniProtKB-KW"/>
</dbReference>
<name>A0A2P5DZY3_PARAD</name>
<organism evidence="6 7">
    <name type="scientific">Parasponia andersonii</name>
    <name type="common">Sponia andersonii</name>
    <dbReference type="NCBI Taxonomy" id="3476"/>
    <lineage>
        <taxon>Eukaryota</taxon>
        <taxon>Viridiplantae</taxon>
        <taxon>Streptophyta</taxon>
        <taxon>Embryophyta</taxon>
        <taxon>Tracheophyta</taxon>
        <taxon>Spermatophyta</taxon>
        <taxon>Magnoliopsida</taxon>
        <taxon>eudicotyledons</taxon>
        <taxon>Gunneridae</taxon>
        <taxon>Pentapetalae</taxon>
        <taxon>rosids</taxon>
        <taxon>fabids</taxon>
        <taxon>Rosales</taxon>
        <taxon>Cannabaceae</taxon>
        <taxon>Parasponia</taxon>
    </lineage>
</organism>
<comment type="caution">
    <text evidence="6">The sequence shown here is derived from an EMBL/GenBank/DDBJ whole genome shotgun (WGS) entry which is preliminary data.</text>
</comment>